<protein>
    <submittedName>
        <fullName evidence="1">Uncharacterized protein</fullName>
    </submittedName>
</protein>
<sequence length="329" mass="36046">MGTSGDHSGDDEPHWSRIGSVRLHGHERALRQCHTCVGCLELPLKLQDGGMDCQSGHTLQACGRTLFLSAHGTVHVQEVAPDAAGMGNDHVTLWREGGTGLPGQTDTEVSDFRAAIFVLNQESTSQSLLVIDAHVSHAKASHMLQTKLCSEIPGSSTLDRFPWKFYAATTGCSKRTMKVFIVISGKRCSLSTGRSWQVRSRRAGSTVVSHLFGIGGTRSKLGWFGSWSTPLYANMERLQWHRGSLRNRRSMNGSLCDIRLGANSTYGAVDRATSYTLFSLSVYRECGQSTASDSGKAFHDSRLDSIEIRTSESPRRRTLCTLGRPSWTP</sequence>
<name>A0A6A6G0X5_9PEZI</name>
<gene>
    <name evidence="1" type="ORF">BDZ85DRAFT_298944</name>
</gene>
<keyword evidence="2" id="KW-1185">Reference proteome</keyword>
<dbReference type="Proteomes" id="UP000799538">
    <property type="component" value="Unassembled WGS sequence"/>
</dbReference>
<reference evidence="2" key="1">
    <citation type="journal article" date="2020" name="Stud. Mycol.">
        <title>101 Dothideomycetes genomes: A test case for predicting lifestyles and emergence of pathogens.</title>
        <authorList>
            <person name="Haridas S."/>
            <person name="Albert R."/>
            <person name="Binder M."/>
            <person name="Bloem J."/>
            <person name="LaButti K."/>
            <person name="Salamov A."/>
            <person name="Andreopoulos B."/>
            <person name="Baker S."/>
            <person name="Barry K."/>
            <person name="Bills G."/>
            <person name="Bluhm B."/>
            <person name="Cannon C."/>
            <person name="Castanera R."/>
            <person name="Culley D."/>
            <person name="Daum C."/>
            <person name="Ezra D."/>
            <person name="Gonzalez J."/>
            <person name="Henrissat B."/>
            <person name="Kuo A."/>
            <person name="Liang C."/>
            <person name="Lipzen A."/>
            <person name="Lutzoni F."/>
            <person name="Magnuson J."/>
            <person name="Mondo S."/>
            <person name="Nolan M."/>
            <person name="Ohm R."/>
            <person name="Pangilinan J."/>
            <person name="Park H.-J."/>
            <person name="Ramirez L."/>
            <person name="Alfaro M."/>
            <person name="Sun H."/>
            <person name="Tritt A."/>
            <person name="Yoshinaga Y."/>
            <person name="Zwiers L.-H."/>
            <person name="Turgeon B."/>
            <person name="Goodwin S."/>
            <person name="Spatafora J."/>
            <person name="Crous P."/>
            <person name="Grigoriev I."/>
        </authorList>
    </citation>
    <scope>NUCLEOTIDE SEQUENCE [LARGE SCALE GENOMIC DNA]</scope>
    <source>
        <strain evidence="2">CECT 20119</strain>
    </source>
</reference>
<evidence type="ECO:0000313" key="1">
    <source>
        <dbReference type="EMBL" id="KAF2219365.1"/>
    </source>
</evidence>
<evidence type="ECO:0000313" key="2">
    <source>
        <dbReference type="Proteomes" id="UP000799538"/>
    </source>
</evidence>
<organism evidence="1 2">
    <name type="scientific">Elsinoe ampelina</name>
    <dbReference type="NCBI Taxonomy" id="302913"/>
    <lineage>
        <taxon>Eukaryota</taxon>
        <taxon>Fungi</taxon>
        <taxon>Dikarya</taxon>
        <taxon>Ascomycota</taxon>
        <taxon>Pezizomycotina</taxon>
        <taxon>Dothideomycetes</taxon>
        <taxon>Dothideomycetidae</taxon>
        <taxon>Myriangiales</taxon>
        <taxon>Elsinoaceae</taxon>
        <taxon>Elsinoe</taxon>
    </lineage>
</organism>
<dbReference type="AlphaFoldDB" id="A0A6A6G0X5"/>
<proteinExistence type="predicted"/>
<accession>A0A6A6G0X5</accession>
<dbReference type="EMBL" id="ML992517">
    <property type="protein sequence ID" value="KAF2219365.1"/>
    <property type="molecule type" value="Genomic_DNA"/>
</dbReference>